<accession>A0A3P5YHB4</accession>
<dbReference type="EMBL" id="LS974622">
    <property type="protein sequence ID" value="CAG7871131.1"/>
    <property type="molecule type" value="Genomic_DNA"/>
</dbReference>
<dbReference type="AlphaFoldDB" id="A0A3P5YHB4"/>
<sequence length="106" mass="12083">MVSARLVDHPDSPEEQQMRPIPKMMFAAGEEPVGVRVLTYQSSSVLKRIFNALEEDEVEIIRQSSFVEVVTVSSLIKMLYRKTVKDKEIRIKYACLALLESDLLPT</sequence>
<dbReference type="Proteomes" id="UP000694005">
    <property type="component" value="Chromosome A06"/>
</dbReference>
<feature type="non-terminal residue" evidence="2">
    <location>
        <position position="106"/>
    </location>
</feature>
<evidence type="ECO:0000313" key="1">
    <source>
        <dbReference type="EMBL" id="CAG7871131.1"/>
    </source>
</evidence>
<gene>
    <name evidence="2" type="ORF">BRAA06T25652Z</name>
    <name evidence="1" type="ORF">BRAPAZ1V2_A06P33710.2</name>
</gene>
<evidence type="ECO:0000313" key="2">
    <source>
        <dbReference type="EMBL" id="VDC67112.1"/>
    </source>
</evidence>
<dbReference type="Gramene" id="A06p33710.2_BraZ1">
    <property type="protein sequence ID" value="A06p33710.2_BraZ1.CDS"/>
    <property type="gene ID" value="A06g33710.2_BraZ1"/>
</dbReference>
<reference evidence="2" key="1">
    <citation type="submission" date="2018-11" db="EMBL/GenBank/DDBJ databases">
        <authorList>
            <consortium name="Genoscope - CEA"/>
            <person name="William W."/>
        </authorList>
    </citation>
    <scope>NUCLEOTIDE SEQUENCE</scope>
</reference>
<name>A0A3P5YHB4_BRACM</name>
<proteinExistence type="predicted"/>
<organism evidence="2">
    <name type="scientific">Brassica campestris</name>
    <name type="common">Field mustard</name>
    <dbReference type="NCBI Taxonomy" id="3711"/>
    <lineage>
        <taxon>Eukaryota</taxon>
        <taxon>Viridiplantae</taxon>
        <taxon>Streptophyta</taxon>
        <taxon>Embryophyta</taxon>
        <taxon>Tracheophyta</taxon>
        <taxon>Spermatophyta</taxon>
        <taxon>Magnoliopsida</taxon>
        <taxon>eudicotyledons</taxon>
        <taxon>Gunneridae</taxon>
        <taxon>Pentapetalae</taxon>
        <taxon>rosids</taxon>
        <taxon>malvids</taxon>
        <taxon>Brassicales</taxon>
        <taxon>Brassicaceae</taxon>
        <taxon>Brassiceae</taxon>
        <taxon>Brassica</taxon>
    </lineage>
</organism>
<protein>
    <submittedName>
        <fullName evidence="1">Uncharacterized protein</fullName>
    </submittedName>
</protein>
<dbReference type="EMBL" id="LR031569">
    <property type="protein sequence ID" value="VDC67112.1"/>
    <property type="molecule type" value="Genomic_DNA"/>
</dbReference>